<protein>
    <submittedName>
        <fullName evidence="4">Uncharacterized protein</fullName>
    </submittedName>
</protein>
<dbReference type="Proteomes" id="UP001168877">
    <property type="component" value="Unassembled WGS sequence"/>
</dbReference>
<evidence type="ECO:0000313" key="5">
    <source>
        <dbReference type="Proteomes" id="UP001168877"/>
    </source>
</evidence>
<keyword evidence="2" id="KW-0328">Glycosyltransferase</keyword>
<dbReference type="PANTHER" id="PTHR48047:SF45">
    <property type="entry name" value="SCOPOLETIN GLUCOSYLTRANSFERASE-LIKE"/>
    <property type="match status" value="1"/>
</dbReference>
<reference evidence="4" key="1">
    <citation type="journal article" date="2022" name="Plant J.">
        <title>Strategies of tolerance reflected in two North American maple genomes.</title>
        <authorList>
            <person name="McEvoy S.L."/>
            <person name="Sezen U.U."/>
            <person name="Trouern-Trend A."/>
            <person name="McMahon S.M."/>
            <person name="Schaberg P.G."/>
            <person name="Yang J."/>
            <person name="Wegrzyn J.L."/>
            <person name="Swenson N.G."/>
        </authorList>
    </citation>
    <scope>NUCLEOTIDE SEQUENCE</scope>
    <source>
        <strain evidence="4">NS2018</strain>
    </source>
</reference>
<comment type="similarity">
    <text evidence="1">Belongs to the UDP-glycosyltransferase family.</text>
</comment>
<sequence length="223" mass="25273">MDSNFAPVEMFFFPYVGGGHQIPMIDIARIFAFHGAKSTIITTPKHALSFQNSIKRDQESGHPITITTLQLPNNVDDIANTDMSASPGTDTSMLEGPLKSLLLEKRPDCIVHDVFHRWSASAINSLDIPRIVFNGIWKIRLLEEIKQASTECLKWLNSKKQDYVVYKCFGSAANFNYDQLMELAMGLEASGQEFIWVVRKDKKDEDGNKDWLPEGFEKRMEGK</sequence>
<dbReference type="SUPFAM" id="SSF53756">
    <property type="entry name" value="UDP-Glycosyltransferase/glycogen phosphorylase"/>
    <property type="match status" value="1"/>
</dbReference>
<accession>A0AA39S2Z6</accession>
<evidence type="ECO:0000256" key="3">
    <source>
        <dbReference type="SAM" id="MobiDB-lite"/>
    </source>
</evidence>
<name>A0AA39S2Z6_ACESA</name>
<dbReference type="EMBL" id="JAUESC010000384">
    <property type="protein sequence ID" value="KAK0582420.1"/>
    <property type="molecule type" value="Genomic_DNA"/>
</dbReference>
<dbReference type="GO" id="GO:0035251">
    <property type="term" value="F:UDP-glucosyltransferase activity"/>
    <property type="evidence" value="ECO:0007669"/>
    <property type="project" value="TreeGrafter"/>
</dbReference>
<evidence type="ECO:0000313" key="4">
    <source>
        <dbReference type="EMBL" id="KAK0582420.1"/>
    </source>
</evidence>
<feature type="region of interest" description="Disordered" evidence="3">
    <location>
        <begin position="204"/>
        <end position="223"/>
    </location>
</feature>
<gene>
    <name evidence="4" type="ORF">LWI29_025457</name>
</gene>
<dbReference type="Gene3D" id="3.40.50.2000">
    <property type="entry name" value="Glycogen Phosphorylase B"/>
    <property type="match status" value="2"/>
</dbReference>
<reference evidence="4" key="2">
    <citation type="submission" date="2023-06" db="EMBL/GenBank/DDBJ databases">
        <authorList>
            <person name="Swenson N.G."/>
            <person name="Wegrzyn J.L."/>
            <person name="Mcevoy S.L."/>
        </authorList>
    </citation>
    <scope>NUCLEOTIDE SEQUENCE</scope>
    <source>
        <strain evidence="4">NS2018</strain>
        <tissue evidence="4">Leaf</tissue>
    </source>
</reference>
<dbReference type="AlphaFoldDB" id="A0AA39S2Z6"/>
<proteinExistence type="inferred from homology"/>
<evidence type="ECO:0000256" key="1">
    <source>
        <dbReference type="ARBA" id="ARBA00009995"/>
    </source>
</evidence>
<dbReference type="PANTHER" id="PTHR48047">
    <property type="entry name" value="GLYCOSYLTRANSFERASE"/>
    <property type="match status" value="1"/>
</dbReference>
<comment type="caution">
    <text evidence="4">The sequence shown here is derived from an EMBL/GenBank/DDBJ whole genome shotgun (WGS) entry which is preliminary data.</text>
</comment>
<keyword evidence="2" id="KW-0808">Transferase</keyword>
<keyword evidence="5" id="KW-1185">Reference proteome</keyword>
<evidence type="ECO:0000256" key="2">
    <source>
        <dbReference type="ARBA" id="ARBA00022676"/>
    </source>
</evidence>
<organism evidence="4 5">
    <name type="scientific">Acer saccharum</name>
    <name type="common">Sugar maple</name>
    <dbReference type="NCBI Taxonomy" id="4024"/>
    <lineage>
        <taxon>Eukaryota</taxon>
        <taxon>Viridiplantae</taxon>
        <taxon>Streptophyta</taxon>
        <taxon>Embryophyta</taxon>
        <taxon>Tracheophyta</taxon>
        <taxon>Spermatophyta</taxon>
        <taxon>Magnoliopsida</taxon>
        <taxon>eudicotyledons</taxon>
        <taxon>Gunneridae</taxon>
        <taxon>Pentapetalae</taxon>
        <taxon>rosids</taxon>
        <taxon>malvids</taxon>
        <taxon>Sapindales</taxon>
        <taxon>Sapindaceae</taxon>
        <taxon>Hippocastanoideae</taxon>
        <taxon>Acereae</taxon>
        <taxon>Acer</taxon>
    </lineage>
</organism>